<keyword evidence="1" id="KW-1185">Reference proteome</keyword>
<evidence type="ECO:0000313" key="2">
    <source>
        <dbReference type="WBParaSite" id="PEQ_0000543901-mRNA-1"/>
    </source>
</evidence>
<dbReference type="WBParaSite" id="PEQ_0000543901-mRNA-1">
    <property type="protein sequence ID" value="PEQ_0000543901-mRNA-1"/>
    <property type="gene ID" value="PEQ_0000543901"/>
</dbReference>
<sequence>MAEAIFADTVKKNVLFPLKFFIYYVTAEDFRIFDYIMGMDENNMK</sequence>
<proteinExistence type="predicted"/>
<accession>A0A914RTY6</accession>
<organism evidence="1 2">
    <name type="scientific">Parascaris equorum</name>
    <name type="common">Equine roundworm</name>
    <dbReference type="NCBI Taxonomy" id="6256"/>
    <lineage>
        <taxon>Eukaryota</taxon>
        <taxon>Metazoa</taxon>
        <taxon>Ecdysozoa</taxon>
        <taxon>Nematoda</taxon>
        <taxon>Chromadorea</taxon>
        <taxon>Rhabditida</taxon>
        <taxon>Spirurina</taxon>
        <taxon>Ascaridomorpha</taxon>
        <taxon>Ascaridoidea</taxon>
        <taxon>Ascarididae</taxon>
        <taxon>Parascaris</taxon>
    </lineage>
</organism>
<reference evidence="2" key="1">
    <citation type="submission" date="2022-11" db="UniProtKB">
        <authorList>
            <consortium name="WormBaseParasite"/>
        </authorList>
    </citation>
    <scope>IDENTIFICATION</scope>
</reference>
<dbReference type="AlphaFoldDB" id="A0A914RTY6"/>
<protein>
    <submittedName>
        <fullName evidence="2">Uncharacterized protein</fullName>
    </submittedName>
</protein>
<evidence type="ECO:0000313" key="1">
    <source>
        <dbReference type="Proteomes" id="UP000887564"/>
    </source>
</evidence>
<name>A0A914RTY6_PAREQ</name>
<dbReference type="Proteomes" id="UP000887564">
    <property type="component" value="Unplaced"/>
</dbReference>